<reference evidence="2 3" key="1">
    <citation type="submission" date="2022-11" db="EMBL/GenBank/DDBJ databases">
        <title>Spartinivicinus poritis sp. nov., isolated from scleractinian coral Porites lutea.</title>
        <authorList>
            <person name="Zhang G."/>
            <person name="Cai L."/>
            <person name="Wei Q."/>
        </authorList>
    </citation>
    <scope>NUCLEOTIDE SEQUENCE [LARGE SCALE GENOMIC DNA]</scope>
    <source>
        <strain evidence="2 3">A2-2</strain>
    </source>
</reference>
<keyword evidence="1" id="KW-1133">Transmembrane helix</keyword>
<comment type="caution">
    <text evidence="2">The sequence shown here is derived from an EMBL/GenBank/DDBJ whole genome shotgun (WGS) entry which is preliminary data.</text>
</comment>
<keyword evidence="1" id="KW-0812">Transmembrane</keyword>
<dbReference type="EMBL" id="JAPMOU010000057">
    <property type="protein sequence ID" value="MDE1465272.1"/>
    <property type="molecule type" value="Genomic_DNA"/>
</dbReference>
<organism evidence="2 3">
    <name type="scientific">Spartinivicinus poritis</name>
    <dbReference type="NCBI Taxonomy" id="2994640"/>
    <lineage>
        <taxon>Bacteria</taxon>
        <taxon>Pseudomonadati</taxon>
        <taxon>Pseudomonadota</taxon>
        <taxon>Gammaproteobacteria</taxon>
        <taxon>Oceanospirillales</taxon>
        <taxon>Zooshikellaceae</taxon>
        <taxon>Spartinivicinus</taxon>
    </lineage>
</organism>
<gene>
    <name evidence="2" type="ORF">ORQ98_25230</name>
</gene>
<evidence type="ECO:0000313" key="3">
    <source>
        <dbReference type="Proteomes" id="UP001528823"/>
    </source>
</evidence>
<dbReference type="RefSeq" id="WP_274691581.1">
    <property type="nucleotide sequence ID" value="NZ_JAPMOU010000057.1"/>
</dbReference>
<evidence type="ECO:0000313" key="2">
    <source>
        <dbReference type="EMBL" id="MDE1465272.1"/>
    </source>
</evidence>
<sequence>MKSFSFLKALNIQGLLGQLFNLTAVFWIFCTQRYFLVNSIIGFQPVLSTAGRMNLEIISASLSDLLFIVEVLATISGVPYVLNHRNVHISSLKDRLCININLKTKAECIMHIK</sequence>
<keyword evidence="1" id="KW-0472">Membrane</keyword>
<evidence type="ECO:0000256" key="1">
    <source>
        <dbReference type="SAM" id="Phobius"/>
    </source>
</evidence>
<dbReference type="Proteomes" id="UP001528823">
    <property type="component" value="Unassembled WGS sequence"/>
</dbReference>
<feature type="transmembrane region" description="Helical" evidence="1">
    <location>
        <begin position="12"/>
        <end position="37"/>
    </location>
</feature>
<accession>A0ABT5UG31</accession>
<protein>
    <submittedName>
        <fullName evidence="2">Uncharacterized protein</fullName>
    </submittedName>
</protein>
<name>A0ABT5UG31_9GAMM</name>
<proteinExistence type="predicted"/>
<keyword evidence="3" id="KW-1185">Reference proteome</keyword>